<dbReference type="SUPFAM" id="SSF81383">
    <property type="entry name" value="F-box domain"/>
    <property type="match status" value="1"/>
</dbReference>
<keyword evidence="3" id="KW-1185">Reference proteome</keyword>
<organism evidence="2 3">
    <name type="scientific">Coniochaeta ligniaria NRRL 30616</name>
    <dbReference type="NCBI Taxonomy" id="1408157"/>
    <lineage>
        <taxon>Eukaryota</taxon>
        <taxon>Fungi</taxon>
        <taxon>Dikarya</taxon>
        <taxon>Ascomycota</taxon>
        <taxon>Pezizomycotina</taxon>
        <taxon>Sordariomycetes</taxon>
        <taxon>Sordariomycetidae</taxon>
        <taxon>Coniochaetales</taxon>
        <taxon>Coniochaetaceae</taxon>
        <taxon>Coniochaeta</taxon>
    </lineage>
</organism>
<dbReference type="PROSITE" id="PS50181">
    <property type="entry name" value="FBOX"/>
    <property type="match status" value="1"/>
</dbReference>
<proteinExistence type="predicted"/>
<feature type="domain" description="F-box" evidence="1">
    <location>
        <begin position="74"/>
        <end position="120"/>
    </location>
</feature>
<evidence type="ECO:0000259" key="1">
    <source>
        <dbReference type="PROSITE" id="PS50181"/>
    </source>
</evidence>
<gene>
    <name evidence="2" type="ORF">CONLIGDRAFT_706522</name>
</gene>
<evidence type="ECO:0000313" key="2">
    <source>
        <dbReference type="EMBL" id="OIW26352.1"/>
    </source>
</evidence>
<accession>A0A1J7J976</accession>
<name>A0A1J7J976_9PEZI</name>
<protein>
    <recommendedName>
        <fullName evidence="1">F-box domain-containing protein</fullName>
    </recommendedName>
</protein>
<evidence type="ECO:0000313" key="3">
    <source>
        <dbReference type="Proteomes" id="UP000182658"/>
    </source>
</evidence>
<dbReference type="InParanoid" id="A0A1J7J976"/>
<dbReference type="InterPro" id="IPR036047">
    <property type="entry name" value="F-box-like_dom_sf"/>
</dbReference>
<reference evidence="2 3" key="1">
    <citation type="submission" date="2016-10" db="EMBL/GenBank/DDBJ databases">
        <title>Draft genome sequence of Coniochaeta ligniaria NRRL30616, a lignocellulolytic fungus for bioabatement of inhibitors in plant biomass hydrolysates.</title>
        <authorList>
            <consortium name="DOE Joint Genome Institute"/>
            <person name="Jimenez D.J."/>
            <person name="Hector R.E."/>
            <person name="Riley R."/>
            <person name="Sun H."/>
            <person name="Grigoriev I.V."/>
            <person name="Van Elsas J.D."/>
            <person name="Nichols N.N."/>
        </authorList>
    </citation>
    <scope>NUCLEOTIDE SEQUENCE [LARGE SCALE GENOMIC DNA]</scope>
    <source>
        <strain evidence="2 3">NRRL 30616</strain>
    </source>
</reference>
<dbReference type="AlphaFoldDB" id="A0A1J7J976"/>
<dbReference type="InterPro" id="IPR001810">
    <property type="entry name" value="F-box_dom"/>
</dbReference>
<dbReference type="EMBL" id="KV875100">
    <property type="protein sequence ID" value="OIW26352.1"/>
    <property type="molecule type" value="Genomic_DNA"/>
</dbReference>
<dbReference type="OrthoDB" id="165382at2759"/>
<dbReference type="Pfam" id="PF00646">
    <property type="entry name" value="F-box"/>
    <property type="match status" value="1"/>
</dbReference>
<sequence>MARAQARSSVDPGQLQSENDAIVRVTTFHRVDGFAQVWGYDLDSQMPRHVNHLYRPSWPRPTPLSPKGTPMTGLGVLEILPVEILHEVVSQFTIRQAMRFRSVNHRARQVVDNMLEYRAVTRHARACFEAILETRMSDTLRFADVFRAMCMQQCEKCNRAGQYIHLPTLTRCCLPCLELDPSLRTVRLSHFTEIDQRTLRKQVRVVLAHPRPYMYVYINAPDEAKLSRRVNMTDYETAKEVVERVKGTAITGNEPQSQRSFTVSCPLPLYNKSAQTSYWALSCKGCARVRPRQDPTRVNEEFTREGFLEHFQKCEEAQRLWAASEGSTRDIGHLDNYLIRNRGLKPNGIRI</sequence>
<dbReference type="Proteomes" id="UP000182658">
    <property type="component" value="Unassembled WGS sequence"/>
</dbReference>